<feature type="signal peptide" evidence="6">
    <location>
        <begin position="1"/>
        <end position="15"/>
    </location>
</feature>
<dbReference type="Proteomes" id="UP000826234">
    <property type="component" value="Unassembled WGS sequence"/>
</dbReference>
<dbReference type="PROSITE" id="PS00135">
    <property type="entry name" value="TRYPSIN_SER"/>
    <property type="match status" value="1"/>
</dbReference>
<organism evidence="8 9">
    <name type="scientific">Phrynosoma platyrhinos</name>
    <name type="common">Desert horned lizard</name>
    <dbReference type="NCBI Taxonomy" id="52577"/>
    <lineage>
        <taxon>Eukaryota</taxon>
        <taxon>Metazoa</taxon>
        <taxon>Chordata</taxon>
        <taxon>Craniata</taxon>
        <taxon>Vertebrata</taxon>
        <taxon>Euteleostomi</taxon>
        <taxon>Lepidosauria</taxon>
        <taxon>Squamata</taxon>
        <taxon>Bifurcata</taxon>
        <taxon>Unidentata</taxon>
        <taxon>Episquamata</taxon>
        <taxon>Toxicofera</taxon>
        <taxon>Iguania</taxon>
        <taxon>Phrynosomatidae</taxon>
        <taxon>Phrynosomatinae</taxon>
        <taxon>Phrynosoma</taxon>
    </lineage>
</organism>
<evidence type="ECO:0000256" key="2">
    <source>
        <dbReference type="ARBA" id="ARBA00022670"/>
    </source>
</evidence>
<dbReference type="Gene3D" id="2.40.10.10">
    <property type="entry name" value="Trypsin-like serine proteases"/>
    <property type="match status" value="2"/>
</dbReference>
<dbReference type="InterPro" id="IPR009003">
    <property type="entry name" value="Peptidase_S1_PA"/>
</dbReference>
<feature type="chain" id="PRO_5045795953" description="Peptidase S1 domain-containing protein" evidence="6">
    <location>
        <begin position="16"/>
        <end position="237"/>
    </location>
</feature>
<dbReference type="PRINTS" id="PR00722">
    <property type="entry name" value="CHYMOTRYPSIN"/>
</dbReference>
<keyword evidence="2" id="KW-0645">Protease</keyword>
<reference evidence="8 9" key="1">
    <citation type="journal article" date="2022" name="Gigascience">
        <title>A chromosome-level genome assembly and annotation of the desert horned lizard, Phrynosoma platyrhinos, provides insight into chromosomal rearrangements among reptiles.</title>
        <authorList>
            <person name="Koochekian N."/>
            <person name="Ascanio A."/>
            <person name="Farleigh K."/>
            <person name="Card D.C."/>
            <person name="Schield D.R."/>
            <person name="Castoe T.A."/>
            <person name="Jezkova T."/>
        </authorList>
    </citation>
    <scope>NUCLEOTIDE SEQUENCE [LARGE SCALE GENOMIC DNA]</scope>
    <source>
        <strain evidence="8">NK-2021</strain>
    </source>
</reference>
<evidence type="ECO:0000256" key="1">
    <source>
        <dbReference type="ARBA" id="ARBA00009228"/>
    </source>
</evidence>
<keyword evidence="6" id="KW-0732">Signal</keyword>
<comment type="similarity">
    <text evidence="1">Belongs to the peptidase S1 family. Snake venom subfamily.</text>
</comment>
<dbReference type="EMBL" id="JAIPUX010000035">
    <property type="protein sequence ID" value="KAH0631645.1"/>
    <property type="molecule type" value="Genomic_DNA"/>
</dbReference>
<accession>A0ABQ7TPC8</accession>
<proteinExistence type="inferred from homology"/>
<dbReference type="SUPFAM" id="SSF50494">
    <property type="entry name" value="Trypsin-like serine proteases"/>
    <property type="match status" value="1"/>
</dbReference>
<sequence length="237" mass="25602">MALFLVALLLGAAAAAPPRSYQYNDDDDDKIIGGYECPPHSQPWQVFLTYGAGYRCPRTLVAHLGEHNTISEEGTEQHIQVEKAIPHPQYNARNIDNDFMLIKLSQPVNFNAFVQPVEISSSCPIAGAECLVSGWGNLLTTGVEYPDALQCLNVPILSESTCHASYPGRITSNMFCAGYTEGGKDSCQGDSGGPLVCDGKLTGVVSWGFGCAQKSYPGVYTPVCNYKAWIEEVLANN</sequence>
<feature type="domain" description="Peptidase S1" evidence="7">
    <location>
        <begin position="31"/>
        <end position="235"/>
    </location>
</feature>
<evidence type="ECO:0000313" key="8">
    <source>
        <dbReference type="EMBL" id="KAH0631645.1"/>
    </source>
</evidence>
<evidence type="ECO:0000256" key="6">
    <source>
        <dbReference type="SAM" id="SignalP"/>
    </source>
</evidence>
<keyword evidence="3" id="KW-0378">Hydrolase</keyword>
<dbReference type="PROSITE" id="PS50240">
    <property type="entry name" value="TRYPSIN_DOM"/>
    <property type="match status" value="1"/>
</dbReference>
<dbReference type="InterPro" id="IPR033116">
    <property type="entry name" value="TRYPSIN_SER"/>
</dbReference>
<evidence type="ECO:0000256" key="4">
    <source>
        <dbReference type="ARBA" id="ARBA00022825"/>
    </source>
</evidence>
<gene>
    <name evidence="8" type="ORF">JD844_006081</name>
</gene>
<dbReference type="InterPro" id="IPR050127">
    <property type="entry name" value="Serine_Proteases_S1"/>
</dbReference>
<evidence type="ECO:0000313" key="9">
    <source>
        <dbReference type="Proteomes" id="UP000826234"/>
    </source>
</evidence>
<dbReference type="InterPro" id="IPR001314">
    <property type="entry name" value="Peptidase_S1A"/>
</dbReference>
<dbReference type="PANTHER" id="PTHR24264">
    <property type="entry name" value="TRYPSIN-RELATED"/>
    <property type="match status" value="1"/>
</dbReference>
<dbReference type="SMART" id="SM00020">
    <property type="entry name" value="Tryp_SPc"/>
    <property type="match status" value="1"/>
</dbReference>
<evidence type="ECO:0000259" key="7">
    <source>
        <dbReference type="PROSITE" id="PS50240"/>
    </source>
</evidence>
<evidence type="ECO:0000256" key="5">
    <source>
        <dbReference type="ARBA" id="ARBA00023157"/>
    </source>
</evidence>
<keyword evidence="5" id="KW-1015">Disulfide bond</keyword>
<dbReference type="InterPro" id="IPR043504">
    <property type="entry name" value="Peptidase_S1_PA_chymotrypsin"/>
</dbReference>
<dbReference type="CDD" id="cd00190">
    <property type="entry name" value="Tryp_SPc"/>
    <property type="match status" value="1"/>
</dbReference>
<dbReference type="Pfam" id="PF00089">
    <property type="entry name" value="Trypsin"/>
    <property type="match status" value="1"/>
</dbReference>
<keyword evidence="4" id="KW-0720">Serine protease</keyword>
<evidence type="ECO:0000256" key="3">
    <source>
        <dbReference type="ARBA" id="ARBA00022801"/>
    </source>
</evidence>
<name>A0ABQ7TPC8_PHRPL</name>
<keyword evidence="9" id="KW-1185">Reference proteome</keyword>
<dbReference type="InterPro" id="IPR001254">
    <property type="entry name" value="Trypsin_dom"/>
</dbReference>
<dbReference type="PANTHER" id="PTHR24264:SF68">
    <property type="entry name" value="TRYPSIN-3-LIKE"/>
    <property type="match status" value="1"/>
</dbReference>
<protein>
    <recommendedName>
        <fullName evidence="7">Peptidase S1 domain-containing protein</fullName>
    </recommendedName>
</protein>
<comment type="caution">
    <text evidence="8">The sequence shown here is derived from an EMBL/GenBank/DDBJ whole genome shotgun (WGS) entry which is preliminary data.</text>
</comment>